<dbReference type="InterPro" id="IPR016123">
    <property type="entry name" value="Mog1/PsbP_a/b/a-sand"/>
</dbReference>
<dbReference type="GO" id="GO:0019898">
    <property type="term" value="C:extrinsic component of membrane"/>
    <property type="evidence" value="ECO:0007669"/>
    <property type="project" value="InterPro"/>
</dbReference>
<dbReference type="Gene3D" id="3.40.1000.10">
    <property type="entry name" value="Mog1/PsbP, alpha/beta/alpha sandwich"/>
    <property type="match status" value="1"/>
</dbReference>
<dbReference type="InterPro" id="IPR002683">
    <property type="entry name" value="PsbP_C"/>
</dbReference>
<feature type="domain" description="PsbP C-terminal" evidence="3">
    <location>
        <begin position="175"/>
        <end position="244"/>
    </location>
</feature>
<feature type="region of interest" description="Disordered" evidence="2">
    <location>
        <begin position="1"/>
        <end position="40"/>
    </location>
</feature>
<feature type="compositionally biased region" description="Low complexity" evidence="2">
    <location>
        <begin position="8"/>
        <end position="25"/>
    </location>
</feature>
<dbReference type="GO" id="GO:0005509">
    <property type="term" value="F:calcium ion binding"/>
    <property type="evidence" value="ECO:0007669"/>
    <property type="project" value="InterPro"/>
</dbReference>
<dbReference type="OrthoDB" id="1916780at2759"/>
<dbReference type="EMBL" id="JACXVP010000002">
    <property type="protein sequence ID" value="KAG5627443.1"/>
    <property type="molecule type" value="Genomic_DNA"/>
</dbReference>
<evidence type="ECO:0000256" key="1">
    <source>
        <dbReference type="ARBA" id="ARBA00004334"/>
    </source>
</evidence>
<reference evidence="4 5" key="1">
    <citation type="submission" date="2020-09" db="EMBL/GenBank/DDBJ databases">
        <title>De no assembly of potato wild relative species, Solanum commersonii.</title>
        <authorList>
            <person name="Cho K."/>
        </authorList>
    </citation>
    <scope>NUCLEOTIDE SEQUENCE [LARGE SCALE GENOMIC DNA]</scope>
    <source>
        <strain evidence="4">LZ3.2</strain>
        <tissue evidence="4">Leaf</tissue>
    </source>
</reference>
<protein>
    <recommendedName>
        <fullName evidence="3">PsbP C-terminal domain-containing protein</fullName>
    </recommendedName>
</protein>
<dbReference type="SUPFAM" id="SSF55724">
    <property type="entry name" value="Mog1p/PsbP-like"/>
    <property type="match status" value="1"/>
</dbReference>
<evidence type="ECO:0000256" key="2">
    <source>
        <dbReference type="SAM" id="MobiDB-lite"/>
    </source>
</evidence>
<dbReference type="PANTHER" id="PTHR31407:SF20">
    <property type="entry name" value="THYLAKOID LUMENAL 19 KDA PROTEIN, CHLOROPLASTIC"/>
    <property type="match status" value="1"/>
</dbReference>
<name>A0A9J6AT17_SOLCO</name>
<dbReference type="PANTHER" id="PTHR31407">
    <property type="match status" value="1"/>
</dbReference>
<dbReference type="Pfam" id="PF01789">
    <property type="entry name" value="PsbP"/>
    <property type="match status" value="1"/>
</dbReference>
<dbReference type="GO" id="GO:0009535">
    <property type="term" value="C:chloroplast thylakoid membrane"/>
    <property type="evidence" value="ECO:0007669"/>
    <property type="project" value="UniProtKB-SubCell"/>
</dbReference>
<keyword evidence="5" id="KW-1185">Reference proteome</keyword>
<accession>A0A9J6AT17</accession>
<gene>
    <name evidence="4" type="ORF">H5410_012661</name>
</gene>
<sequence length="371" mass="40699">MASILHHSSFLSSTSSSTTTTTTTKPPVPPPFSRPQSTLSPLSKPLLTKLTTTLTATAIATTILTTSLPSLADSSTSFNIYYGTAASAANYGGYGGNSDKKASAEYIYDVPDGWKERLVSKVEKGTNGTDSEFYNPKKKTEKEYLTYLAGFRQLAPKDIILNNLALSDVNLQDLIANADGVTSEERKDENGQLYYDYEIDGVLGHSLISVTCANNKLYAHFVNAPAPEWKRDEGILRHVHQSFKTVGVGLYLYITFTMNLHLVSIVHQSEMSICGFWGRRTVMGIEPPIVWETPSVAIMFCSASLSYRFCFTSSIHAQLAYMTSSSQPFLALYVINDLRMKKSSKTLVTSIGMESEVIGSKVEGSAFVHDH</sequence>
<evidence type="ECO:0000259" key="3">
    <source>
        <dbReference type="Pfam" id="PF01789"/>
    </source>
</evidence>
<dbReference type="Proteomes" id="UP000824120">
    <property type="component" value="Chromosome 2"/>
</dbReference>
<comment type="caution">
    <text evidence="4">The sequence shown here is derived from an EMBL/GenBank/DDBJ whole genome shotgun (WGS) entry which is preliminary data.</text>
</comment>
<dbReference type="AlphaFoldDB" id="A0A9J6AT17"/>
<comment type="subcellular location">
    <subcellularLocation>
        <location evidence="1">Plastid</location>
        <location evidence="1">Chloroplast thylakoid membrane</location>
    </subcellularLocation>
</comment>
<proteinExistence type="predicted"/>
<dbReference type="GO" id="GO:0015979">
    <property type="term" value="P:photosynthesis"/>
    <property type="evidence" value="ECO:0007669"/>
    <property type="project" value="InterPro"/>
</dbReference>
<organism evidence="4 5">
    <name type="scientific">Solanum commersonii</name>
    <name type="common">Commerson's wild potato</name>
    <name type="synonym">Commerson's nightshade</name>
    <dbReference type="NCBI Taxonomy" id="4109"/>
    <lineage>
        <taxon>Eukaryota</taxon>
        <taxon>Viridiplantae</taxon>
        <taxon>Streptophyta</taxon>
        <taxon>Embryophyta</taxon>
        <taxon>Tracheophyta</taxon>
        <taxon>Spermatophyta</taxon>
        <taxon>Magnoliopsida</taxon>
        <taxon>eudicotyledons</taxon>
        <taxon>Gunneridae</taxon>
        <taxon>Pentapetalae</taxon>
        <taxon>asterids</taxon>
        <taxon>lamiids</taxon>
        <taxon>Solanales</taxon>
        <taxon>Solanaceae</taxon>
        <taxon>Solanoideae</taxon>
        <taxon>Solaneae</taxon>
        <taxon>Solanum</taxon>
    </lineage>
</organism>
<evidence type="ECO:0000313" key="5">
    <source>
        <dbReference type="Proteomes" id="UP000824120"/>
    </source>
</evidence>
<dbReference type="GO" id="GO:0009654">
    <property type="term" value="C:photosystem II oxygen evolving complex"/>
    <property type="evidence" value="ECO:0007669"/>
    <property type="project" value="InterPro"/>
</dbReference>
<evidence type="ECO:0000313" key="4">
    <source>
        <dbReference type="EMBL" id="KAG5627443.1"/>
    </source>
</evidence>